<dbReference type="AlphaFoldDB" id="A0A8C6WMC6"/>
<dbReference type="Proteomes" id="UP000694523">
    <property type="component" value="Unplaced"/>
</dbReference>
<keyword evidence="9" id="KW-1185">Reference proteome</keyword>
<dbReference type="Ensembl" id="ENSNMLT00000019716.1">
    <property type="protein sequence ID" value="ENSNMLP00000017524.1"/>
    <property type="gene ID" value="ENSNMLG00000005549.1"/>
</dbReference>
<reference evidence="8" key="1">
    <citation type="submission" date="2025-08" db="UniProtKB">
        <authorList>
            <consortium name="Ensembl"/>
        </authorList>
    </citation>
    <scope>IDENTIFICATION</scope>
</reference>
<feature type="region of interest" description="Disordered" evidence="7">
    <location>
        <begin position="45"/>
        <end position="81"/>
    </location>
</feature>
<proteinExistence type="inferred from homology"/>
<evidence type="ECO:0000313" key="9">
    <source>
        <dbReference type="Proteomes" id="UP000694523"/>
    </source>
</evidence>
<evidence type="ECO:0000256" key="1">
    <source>
        <dbReference type="ARBA" id="ARBA00004177"/>
    </source>
</evidence>
<protein>
    <recommendedName>
        <fullName evidence="6">VPS35 endosomal protein-sorting factor-like</fullName>
    </recommendedName>
</protein>
<comment type="similarity">
    <text evidence="2">Belongs to the VPS35L family.</text>
</comment>
<keyword evidence="3" id="KW-0813">Transport</keyword>
<evidence type="ECO:0000256" key="3">
    <source>
        <dbReference type="ARBA" id="ARBA00022448"/>
    </source>
</evidence>
<evidence type="ECO:0000256" key="4">
    <source>
        <dbReference type="ARBA" id="ARBA00022753"/>
    </source>
</evidence>
<evidence type="ECO:0000256" key="7">
    <source>
        <dbReference type="SAM" id="MobiDB-lite"/>
    </source>
</evidence>
<dbReference type="GO" id="GO:0005768">
    <property type="term" value="C:endosome"/>
    <property type="evidence" value="ECO:0007669"/>
    <property type="project" value="UniProtKB-SubCell"/>
</dbReference>
<evidence type="ECO:0000256" key="5">
    <source>
        <dbReference type="ARBA" id="ARBA00022927"/>
    </source>
</evidence>
<evidence type="ECO:0000313" key="8">
    <source>
        <dbReference type="Ensembl" id="ENSNMLP00000017524.1"/>
    </source>
</evidence>
<keyword evidence="5" id="KW-0653">Protein transport</keyword>
<evidence type="ECO:0000256" key="6">
    <source>
        <dbReference type="ARBA" id="ARBA00023838"/>
    </source>
</evidence>
<reference evidence="8" key="2">
    <citation type="submission" date="2025-09" db="UniProtKB">
        <authorList>
            <consortium name="Ensembl"/>
        </authorList>
    </citation>
    <scope>IDENTIFICATION</scope>
</reference>
<comment type="subcellular location">
    <subcellularLocation>
        <location evidence="1">Endosome</location>
    </subcellularLocation>
</comment>
<sequence>MCCSTTISEPPRSRWRKYESELQRCRPETLPIEFGDYHPLKPILVTDTKTRRGVRKGSTSSSSSSSSSAPPDPLSSLLDGTDPLSMFAASATETLAVPRSGSIGKEDEVVGADFEPWSAKRGEILARFTTTEKLSINLCMGSDKGKATSPGSSAVSEKVRTRLEELDDLEEGSQREMLNLSQQDYANRIEELNQSLKEAWASDQKVKALKIVIQCAKLLSDTSVIQFYPSKFVLITDIMDTFGRLVYDRIWTMCSDVHANGSLFSDAFSCDDVNDTAKETCLNWFFKIASIRELLPRLYVEASILKCNRFLNKIGIHTTLPRLTDMVRGIGDPLVAAYARAYLCRVGMEVAPELKDTLNRNFFDLLGTFRQLSGESVQNQLVVQRVEMPEYLTLYSPAINWILQCIAYRAPEDYINCAEIWVEFTCRHFTKREVNTVLADMIKHMTPDRAFEDAYLQLQSVIRKILTYFHDFSVLFSMERFLPFLDMFQKDSVRVEVCRSIMEVFIKHQVEPTRDPVILNAMLHICKTMHDSVNALTLEDEKRSLSLLIIGFIRMVSFGRDFEQQLSFCVESRATFCNLEPVLVQLIHRRLSTSTSCFCVFFSQACAAYSFITIPSLSSIFSRLSLYLLSGQVALANQCLSQADAFLKAAVSILPEVPRSINVEGKLRSSESFLLDFINNFLSTLLVVPDHPEHGVLYLVRGLLNMVQDYTWEDNSDAKVRVYISALPLLAAMSQETYLYTIPKMDSNETLYGGDPKFLSELNKLCETLIGQVLDHLKALGREESARRQGSLAFALFGALLAHGDLRNNKLSQLTVNLWNLSHKHGYCDTRLSVRTLEHMKQQAQQPDMSHLSDAVQRLALQSRT</sequence>
<dbReference type="PANTHER" id="PTHR13673:SF0">
    <property type="entry name" value="VPS35 ENDOSOMAL PROTEIN-SORTING FACTOR-LIKE"/>
    <property type="match status" value="1"/>
</dbReference>
<accession>A0A8C6WMC6</accession>
<evidence type="ECO:0000256" key="2">
    <source>
        <dbReference type="ARBA" id="ARBA00010704"/>
    </source>
</evidence>
<keyword evidence="4" id="KW-0967">Endosome</keyword>
<dbReference type="PANTHER" id="PTHR13673">
    <property type="entry name" value="ESOPHAGEAL CANCER ASSOCIATED PROTEIN"/>
    <property type="match status" value="1"/>
</dbReference>
<name>A0A8C6WMC6_9GOBI</name>
<feature type="compositionally biased region" description="Low complexity" evidence="7">
    <location>
        <begin position="57"/>
        <end position="81"/>
    </location>
</feature>
<dbReference type="InterPro" id="IPR029705">
    <property type="entry name" value="VPS35L"/>
</dbReference>
<dbReference type="GO" id="GO:0032456">
    <property type="term" value="P:endocytic recycling"/>
    <property type="evidence" value="ECO:0007669"/>
    <property type="project" value="InterPro"/>
</dbReference>
<organism evidence="8 9">
    <name type="scientific">Neogobius melanostomus</name>
    <name type="common">round goby</name>
    <dbReference type="NCBI Taxonomy" id="47308"/>
    <lineage>
        <taxon>Eukaryota</taxon>
        <taxon>Metazoa</taxon>
        <taxon>Chordata</taxon>
        <taxon>Craniata</taxon>
        <taxon>Vertebrata</taxon>
        <taxon>Euteleostomi</taxon>
        <taxon>Actinopterygii</taxon>
        <taxon>Neopterygii</taxon>
        <taxon>Teleostei</taxon>
        <taxon>Neoteleostei</taxon>
        <taxon>Acanthomorphata</taxon>
        <taxon>Gobiaria</taxon>
        <taxon>Gobiiformes</taxon>
        <taxon>Gobioidei</taxon>
        <taxon>Gobiidae</taxon>
        <taxon>Benthophilinae</taxon>
        <taxon>Neogobiini</taxon>
        <taxon>Neogobius</taxon>
    </lineage>
</organism>
<dbReference type="GO" id="GO:0015031">
    <property type="term" value="P:protein transport"/>
    <property type="evidence" value="ECO:0007669"/>
    <property type="project" value="UniProtKB-KW"/>
</dbReference>